<evidence type="ECO:0000256" key="7">
    <source>
        <dbReference type="SAM" id="MobiDB-lite"/>
    </source>
</evidence>
<evidence type="ECO:0000256" key="2">
    <source>
        <dbReference type="ARBA" id="ARBA00010337"/>
    </source>
</evidence>
<evidence type="ECO:0000256" key="3">
    <source>
        <dbReference type="ARBA" id="ARBA00022490"/>
    </source>
</evidence>
<comment type="similarity">
    <text evidence="2">Belongs to the TUBGCP family.</text>
</comment>
<proteinExistence type="inferred from homology"/>
<keyword evidence="11" id="KW-1185">Reference proteome</keyword>
<dbReference type="PANTHER" id="PTHR47331:SF1">
    <property type="entry name" value="GAG-LIKE PROTEIN"/>
    <property type="match status" value="1"/>
</dbReference>
<sequence length="2507" mass="285655">MTTQGIQILVVELTKNLRCLTALGKDMFTGGFPVSEALMPVVMEKFPHLKLQRTWHLKSQQMTTICENSWRREKFRRIHSSHCAEGRLGEPEKRRKGRVFLKMSTHPKRSNEVRITSPGICHQELAVPSLDLVVSFPSLAEPLCLTGLYESLRLVIGSGCIGSERRMRRVDFQLGDESISDQPVPWRRVMQELLLALLGLGNKNLWESLKACDVLNPAEREIVDFLNGIGQKYAQIRHFIREQDRLNSEMINKGNSTPMRNTYLVEIAAGLSHTLLKPYEDRICLADKRFSEEPTWKLIRLHSWFYEYNWIFEVVVTLCKSFSELYGGKVFFLLKDALETCPDGLTSCLENLISRCQMVLYRQIMSWLVHDLLPPNDDFFIQRRGGKSNSVNDCEIIESFLPLYIDLTTANQILCIGVKNKLMLDCFEESGEERNLKLSQFNAKRNIYADKLKQIFVQRTFPQIEMSLLIDSWHKDITEQLWNQALQGQSFLSIFREINKFYFLGNGALFQYFIDLAEEQLPKTVGELGIVDSLNAVFRVAQGSFDCRSDVERVRLKLRAGASEDQSLFSAVELSLDLGRNKIFAHVFSSSFFSRCNDVFRFLLKIRYAQFTVNRCWFLFIKSRQSSPTLSKKQKLMSCMNFIMNNLQCYFQIDVLETLRRGFLLAVQQNCDIHRLPLLLEQFMDMLEKALMIRMADLCDLIDRLLLICECFCRCSKNADADENDDAERVHNTYISLERCMMTLYRILANPKTRQAYPLFSQLLLKLDMNNYFSNSNAIKYAKEEFMQSPKQKCQAKCHGKRIATFAITLCKPNVSSQTRSIMKAESIVSKTEVRRAKLHVMIDQLTQLCKDAPHPDDLRELLDDVMAFHDKTLEMQLQLEAALTGEERDQEAKHWAALSERTQIARREARARIRQMEGPLSDCSASSNDLGHHSNSKTSVRERLPELKMPVFSGEVLEFPAFWDRFQGCVHNRTDLDDASKFSYLLSSLSGEALAAVEGMPSSSANYSHAMELLQERFGRTDVIVREHVKAIWNAKPCSDSGASIQALVDEINRHLRCLTALGKNPATGEMTANEAFLPLLAEKFPEEIRLAWDVHVQSVSGTKGDLPEFLNFAQVRATAKRATAASSGGRRFVKQDDPKQQEPGPSGQEHQRTRQREKRAARGATTVLHAAVNSSCPICKGDHNIASCEDFLHADVHTRSRMAARNKLCFRCLQGGHRAKACKVRWRCTVSGCGGSHHELLHRSQSPPRDQTPEATRSRSCMLTANGGAQQVRLQSVRACAFGMDGQCVLVQCLLDPGSQSSFIRKDVADALGLTGPQEVIRLVTVDNEGGTERRMRRVEFQLGAVDPSQPRIRYPIQALVLPKICGKIRQAPVKLSEWPHLSSLPVADQCEERTFTIDVLIGLDHYFNLVGGDVRRGPAGGPVAIHSQLGWILCGQTNRRPTTAVTTLLTHVEESADQILRRFWELEAIGIATDNQTAPPDQEALQRFEEGLSFDGERYEVHLPWLPSRPSLPNNFPQARRRLLAVERRLARCEEERLEYAATMRQYVENGWAERAPEIGPEGRTWYLPHHAVYQGEGKEKKCRVVFDGSARYGQTSLNRQLEVGPNLQIDLLKALLRFRRYRVGLQADIQKMYLQVRIAEQDRDACRFLWRDKSGELSHLRLQRVCFGLTCSPFLAINTWDRRGDVLTFSPPAMVNSPSGESKRSLLSTAFRVFDPVGCLAPFTVRAKMFLQTLWQRGTSWDEPLPHDVMEQWRRWKQELPHLSKIRLPRALVPVALGQVTRLEIHAFCDSSEKAYGAVAYMRIETTNHHSVVNFVTSKTRVAPIRRLTLPRLELMGALVAARLVRSVQKMLGLQVHGITCWCDSAVTLAWIQSSADRWKPFVRNRVAEIQQLVEPAAWRHCPGRQNPADLLSRGTTLPKLLESPLWWHGPKWLAHPHNAWPVGQPITEDTSPVRDERRSEQRVTVGVTAHVERNSIGPERYGCVERLFRITAYCQRFVRNCRLPAVARQGGALTVAELRKAEGTWVQMAQSEAFSSELQALSRKGRVVATSRLSRLDPFMDEEGFLRVGGRLENAELPSHMKHPVILPGDHALTMGLIRRCHARQMHAGTTHTLAILRQQYWVLKGRTQVKKVIRHCFACRRAVARPIQPRMAALPSSRVVEAAAFAHTGMDFAGPLLIRVGKRATSKCYVCLFTCMASRAVHLELVPQMTTARVMQALRRFIARRGRPETIQSDNFRSFKAAASELRQLWRHVDVDRVQRELVGHRIHWKFITERAPWMGGYWERLVRSIKESLRKILGKALLDEEELRTTLCEVEASLNARPLTFVGEEDHERHPLSPFQLLTGRAYVDFPAIEAHDPEWQPVERGATQWSHRWRYRQQLLARWWRSWRREYLSELMQRQKWRSSPAGPEVNDLVLILEDNIPRAQCPIGVITALHLGSDGIARSARIRTSTNVITRPVAKLVQLEPTTVSDGRKTPPSGGEDVADRNGVCIQRSEPECH</sequence>
<dbReference type="InterPro" id="IPR041588">
    <property type="entry name" value="Integrase_H2C2"/>
</dbReference>
<evidence type="ECO:0000256" key="4">
    <source>
        <dbReference type="ARBA" id="ARBA00022701"/>
    </source>
</evidence>
<keyword evidence="6" id="KW-0862">Zinc</keyword>
<evidence type="ECO:0000256" key="6">
    <source>
        <dbReference type="PROSITE-ProRule" id="PRU00047"/>
    </source>
</evidence>
<dbReference type="GO" id="GO:0042575">
    <property type="term" value="C:DNA polymerase complex"/>
    <property type="evidence" value="ECO:0007669"/>
    <property type="project" value="UniProtKB-ARBA"/>
</dbReference>
<keyword evidence="6" id="KW-0479">Metal-binding</keyword>
<evidence type="ECO:0000313" key="11">
    <source>
        <dbReference type="Proteomes" id="UP000054783"/>
    </source>
</evidence>
<accession>A0A0V1AA94</accession>
<dbReference type="Gene3D" id="1.10.340.70">
    <property type="match status" value="1"/>
</dbReference>
<reference evidence="10 11" key="1">
    <citation type="submission" date="2015-01" db="EMBL/GenBank/DDBJ databases">
        <title>Evolution of Trichinella species and genotypes.</title>
        <authorList>
            <person name="Korhonen P.K."/>
            <person name="Edoardo P."/>
            <person name="Giuseppe L.R."/>
            <person name="Gasser R.B."/>
        </authorList>
    </citation>
    <scope>NUCLEOTIDE SEQUENCE [LARGE SCALE GENOMIC DNA]</scope>
    <source>
        <strain evidence="10">ISS2496</strain>
    </source>
</reference>
<dbReference type="GO" id="GO:0043015">
    <property type="term" value="F:gamma-tubulin binding"/>
    <property type="evidence" value="ECO:0007669"/>
    <property type="project" value="InterPro"/>
</dbReference>
<dbReference type="GO" id="GO:0015074">
    <property type="term" value="P:DNA integration"/>
    <property type="evidence" value="ECO:0007669"/>
    <property type="project" value="InterPro"/>
</dbReference>
<evidence type="ECO:0000259" key="8">
    <source>
        <dbReference type="PROSITE" id="PS50158"/>
    </source>
</evidence>
<protein>
    <submittedName>
        <fullName evidence="10">Gamma-tubulin complex component 4</fullName>
    </submittedName>
</protein>
<dbReference type="Pfam" id="PF03564">
    <property type="entry name" value="DUF1759"/>
    <property type="match status" value="1"/>
</dbReference>
<dbReference type="Pfam" id="PF17921">
    <property type="entry name" value="Integrase_H2C2"/>
    <property type="match status" value="1"/>
</dbReference>
<dbReference type="InterPro" id="IPR041470">
    <property type="entry name" value="GCP_N"/>
</dbReference>
<dbReference type="EMBL" id="JYDQ01000014">
    <property type="protein sequence ID" value="KRY21775.1"/>
    <property type="molecule type" value="Genomic_DNA"/>
</dbReference>
<dbReference type="InterPro" id="IPR012337">
    <property type="entry name" value="RNaseH-like_sf"/>
</dbReference>
<dbReference type="Proteomes" id="UP000054783">
    <property type="component" value="Unassembled WGS sequence"/>
</dbReference>
<comment type="caution">
    <text evidence="10">The sequence shown here is derived from an EMBL/GenBank/DDBJ whole genome shotgun (WGS) entry which is preliminary data.</text>
</comment>
<feature type="compositionally biased region" description="Basic and acidic residues" evidence="7">
    <location>
        <begin position="1151"/>
        <end position="1162"/>
    </location>
</feature>
<name>A0A0V1AA94_9BILA</name>
<feature type="domain" description="CCHC-type" evidence="8">
    <location>
        <begin position="1211"/>
        <end position="1225"/>
    </location>
</feature>
<dbReference type="OrthoDB" id="5875526at2759"/>
<comment type="subcellular location">
    <subcellularLocation>
        <location evidence="1">Cytoplasm</location>
        <location evidence="1">Cytoskeleton</location>
    </subcellularLocation>
</comment>
<dbReference type="InterPro" id="IPR001878">
    <property type="entry name" value="Znf_CCHC"/>
</dbReference>
<feature type="domain" description="Integrase catalytic" evidence="9">
    <location>
        <begin position="2157"/>
        <end position="2353"/>
    </location>
</feature>
<dbReference type="PANTHER" id="PTHR47331">
    <property type="entry name" value="PHD-TYPE DOMAIN-CONTAINING PROTEIN"/>
    <property type="match status" value="1"/>
</dbReference>
<dbReference type="Pfam" id="PF05380">
    <property type="entry name" value="Peptidase_A17"/>
    <property type="match status" value="1"/>
</dbReference>
<dbReference type="GO" id="GO:0005874">
    <property type="term" value="C:microtubule"/>
    <property type="evidence" value="ECO:0007669"/>
    <property type="project" value="UniProtKB-KW"/>
</dbReference>
<dbReference type="Gene3D" id="3.30.420.10">
    <property type="entry name" value="Ribonuclease H-like superfamily/Ribonuclease H"/>
    <property type="match status" value="1"/>
</dbReference>
<dbReference type="InterPro" id="IPR005312">
    <property type="entry name" value="DUF1759"/>
</dbReference>
<dbReference type="InterPro" id="IPR036397">
    <property type="entry name" value="RNaseH_sf"/>
</dbReference>
<dbReference type="GO" id="GO:0008270">
    <property type="term" value="F:zinc ion binding"/>
    <property type="evidence" value="ECO:0007669"/>
    <property type="project" value="UniProtKB-KW"/>
</dbReference>
<feature type="region of interest" description="Disordered" evidence="7">
    <location>
        <begin position="2473"/>
        <end position="2496"/>
    </location>
</feature>
<dbReference type="InterPro" id="IPR040676">
    <property type="entry name" value="DUF5641"/>
</dbReference>
<evidence type="ECO:0000313" key="10">
    <source>
        <dbReference type="EMBL" id="KRY21775.1"/>
    </source>
</evidence>
<feature type="region of interest" description="Disordered" evidence="7">
    <location>
        <begin position="1241"/>
        <end position="1260"/>
    </location>
</feature>
<keyword evidence="5" id="KW-0206">Cytoskeleton</keyword>
<dbReference type="Pfam" id="PF18701">
    <property type="entry name" value="DUF5641"/>
    <property type="match status" value="1"/>
</dbReference>
<dbReference type="PROSITE" id="PS50158">
    <property type="entry name" value="ZF_CCHC"/>
    <property type="match status" value="1"/>
</dbReference>
<evidence type="ECO:0000256" key="1">
    <source>
        <dbReference type="ARBA" id="ARBA00004245"/>
    </source>
</evidence>
<feature type="region of interest" description="Disordered" evidence="7">
    <location>
        <begin position="917"/>
        <end position="940"/>
    </location>
</feature>
<dbReference type="SUPFAM" id="SSF53098">
    <property type="entry name" value="Ribonuclease H-like"/>
    <property type="match status" value="1"/>
</dbReference>
<keyword evidence="6" id="KW-0863">Zinc-finger</keyword>
<dbReference type="Pfam" id="PF04130">
    <property type="entry name" value="GCP_C_terminal"/>
    <property type="match status" value="1"/>
</dbReference>
<dbReference type="SUPFAM" id="SSF56672">
    <property type="entry name" value="DNA/RNA polymerases"/>
    <property type="match status" value="1"/>
</dbReference>
<evidence type="ECO:0000256" key="5">
    <source>
        <dbReference type="ARBA" id="ARBA00023212"/>
    </source>
</evidence>
<dbReference type="InterPro" id="IPR040457">
    <property type="entry name" value="GCP_C"/>
</dbReference>
<dbReference type="STRING" id="990121.A0A0V1AA94"/>
<dbReference type="GO" id="GO:0003676">
    <property type="term" value="F:nucleic acid binding"/>
    <property type="evidence" value="ECO:0007669"/>
    <property type="project" value="InterPro"/>
</dbReference>
<keyword evidence="4" id="KW-0493">Microtubule</keyword>
<dbReference type="InterPro" id="IPR008042">
    <property type="entry name" value="Retrotrans_Pao"/>
</dbReference>
<dbReference type="PROSITE" id="PS50994">
    <property type="entry name" value="INTEGRASE"/>
    <property type="match status" value="1"/>
</dbReference>
<evidence type="ECO:0000259" key="9">
    <source>
        <dbReference type="PROSITE" id="PS50994"/>
    </source>
</evidence>
<dbReference type="Gene3D" id="1.20.120.1900">
    <property type="entry name" value="Gamma-tubulin complex, C-terminal domain"/>
    <property type="match status" value="1"/>
</dbReference>
<feature type="compositionally biased region" description="Polar residues" evidence="7">
    <location>
        <begin position="1245"/>
        <end position="1260"/>
    </location>
</feature>
<feature type="region of interest" description="Disordered" evidence="7">
    <location>
        <begin position="1124"/>
        <end position="1165"/>
    </location>
</feature>
<dbReference type="InterPro" id="IPR042241">
    <property type="entry name" value="GCP_C_sf"/>
</dbReference>
<gene>
    <name evidence="10" type="primary">TUBGCP4</name>
    <name evidence="10" type="ORF">T12_10010</name>
</gene>
<dbReference type="InterPro" id="IPR043502">
    <property type="entry name" value="DNA/RNA_pol_sf"/>
</dbReference>
<dbReference type="InterPro" id="IPR001584">
    <property type="entry name" value="Integrase_cat-core"/>
</dbReference>
<dbReference type="Pfam" id="PF17681">
    <property type="entry name" value="GCP_N_terminal"/>
    <property type="match status" value="1"/>
</dbReference>
<organism evidence="10 11">
    <name type="scientific">Trichinella patagoniensis</name>
    <dbReference type="NCBI Taxonomy" id="990121"/>
    <lineage>
        <taxon>Eukaryota</taxon>
        <taxon>Metazoa</taxon>
        <taxon>Ecdysozoa</taxon>
        <taxon>Nematoda</taxon>
        <taxon>Enoplea</taxon>
        <taxon>Dorylaimia</taxon>
        <taxon>Trichinellida</taxon>
        <taxon>Trichinellidae</taxon>
        <taxon>Trichinella</taxon>
    </lineage>
</organism>
<keyword evidence="3" id="KW-0963">Cytoplasm</keyword>